<organism evidence="1 2">
    <name type="scientific">Favolaschia claudopus</name>
    <dbReference type="NCBI Taxonomy" id="2862362"/>
    <lineage>
        <taxon>Eukaryota</taxon>
        <taxon>Fungi</taxon>
        <taxon>Dikarya</taxon>
        <taxon>Basidiomycota</taxon>
        <taxon>Agaricomycotina</taxon>
        <taxon>Agaricomycetes</taxon>
        <taxon>Agaricomycetidae</taxon>
        <taxon>Agaricales</taxon>
        <taxon>Marasmiineae</taxon>
        <taxon>Mycenaceae</taxon>
        <taxon>Favolaschia</taxon>
    </lineage>
</organism>
<dbReference type="AlphaFoldDB" id="A0AAW0B9P7"/>
<dbReference type="Gene3D" id="1.10.510.10">
    <property type="entry name" value="Transferase(Phosphotransferase) domain 1"/>
    <property type="match status" value="1"/>
</dbReference>
<proteinExistence type="predicted"/>
<accession>A0AAW0B9P7</accession>
<evidence type="ECO:0000313" key="2">
    <source>
        <dbReference type="Proteomes" id="UP001362999"/>
    </source>
</evidence>
<protein>
    <recommendedName>
        <fullName evidence="3">Protein kinase domain-containing protein</fullName>
    </recommendedName>
</protein>
<dbReference type="SUPFAM" id="SSF56112">
    <property type="entry name" value="Protein kinase-like (PK-like)"/>
    <property type="match status" value="1"/>
</dbReference>
<evidence type="ECO:0008006" key="3">
    <source>
        <dbReference type="Google" id="ProtNLM"/>
    </source>
</evidence>
<comment type="caution">
    <text evidence="1">The sequence shown here is derived from an EMBL/GenBank/DDBJ whole genome shotgun (WGS) entry which is preliminary data.</text>
</comment>
<keyword evidence="2" id="KW-1185">Reference proteome</keyword>
<reference evidence="1 2" key="1">
    <citation type="journal article" date="2024" name="J Genomics">
        <title>Draft genome sequencing and assembly of Favolaschia claudopus CIRM-BRFM 2984 isolated from oak limbs.</title>
        <authorList>
            <person name="Navarro D."/>
            <person name="Drula E."/>
            <person name="Chaduli D."/>
            <person name="Cazenave R."/>
            <person name="Ahrendt S."/>
            <person name="Wang J."/>
            <person name="Lipzen A."/>
            <person name="Daum C."/>
            <person name="Barry K."/>
            <person name="Grigoriev I.V."/>
            <person name="Favel A."/>
            <person name="Rosso M.N."/>
            <person name="Martin F."/>
        </authorList>
    </citation>
    <scope>NUCLEOTIDE SEQUENCE [LARGE SCALE GENOMIC DNA]</scope>
    <source>
        <strain evidence="1 2">CIRM-BRFM 2984</strain>
    </source>
</reference>
<sequence length="567" mass="62818">MPPNPKSFKPSFEVTISGKASLTALKKMIIDESPYHHHVPPVKASQLNLWKPRDTILDAERGRKLAAARHDLSTIADEVTLGADIALLATRKGKASDAINLIIEFIPRSNPTTIEEQEEALDTLGALNKRFTHLIDHALKRDAPSASAELTSYREVQGGSCPIYDGRYHPTQGSSTVAPPIHLYNPVFAHFLDDAANPALEVPDRVVVATAKLMRKASAVYDNEYTRRDGVRDSLKKAVYHELVAGVVDDYILPDDAVGWTVLSADGSRVPLLMEQEEGELGSNGCDPSTQASFTMLKYWAQSNAKRNNSKRLTDFMWLGNGAVLTDNTQCFRVARILHSLTRSLAHLRKYYATLTSSTNPPSSRFFPFPTSFHPNHGLKISFEYLQALERGSACVIFKCRTKEELPRILVVKFAQTYGSAAHELLAREGLAPQLLYCGPVDPSPDAPSYQNLKMIVMEYIDGETVAAMEGGFPDGFEAQLTRIVSLLHDNGYVYGDLRQPNVMVAGDERVKLIDFDWAGKEGEATYPINLAKNMWPNGAQAMGLITQDHDRAMLKSMVDYCNTRHI</sequence>
<dbReference type="Proteomes" id="UP001362999">
    <property type="component" value="Unassembled WGS sequence"/>
</dbReference>
<dbReference type="EMBL" id="JAWWNJ010000036">
    <property type="protein sequence ID" value="KAK7023037.1"/>
    <property type="molecule type" value="Genomic_DNA"/>
</dbReference>
<dbReference type="InterPro" id="IPR011009">
    <property type="entry name" value="Kinase-like_dom_sf"/>
</dbReference>
<evidence type="ECO:0000313" key="1">
    <source>
        <dbReference type="EMBL" id="KAK7023037.1"/>
    </source>
</evidence>
<gene>
    <name evidence="1" type="ORF">R3P38DRAFT_3270575</name>
</gene>
<name>A0AAW0B9P7_9AGAR</name>